<reference evidence="1 2" key="1">
    <citation type="submission" date="2017-09" db="EMBL/GenBank/DDBJ databases">
        <title>Mesorhizobum sanjuanii sp. nov. isolated from nodules of Lotus tenuis in saline-alkaline lowlands of Flooding Pampa.</title>
        <authorList>
            <person name="Sannazzaro A.I."/>
            <person name="Torres Tejerizo G.A."/>
            <person name="Fontana F."/>
            <person name="Cumpa Velazquez L.M."/>
            <person name="Hansen L."/>
            <person name="Pistorio M."/>
            <person name="Estrella M.J."/>
        </authorList>
    </citation>
    <scope>NUCLEOTIDE SEQUENCE [LARGE SCALE GENOMIC DNA]</scope>
    <source>
        <strain evidence="1 2">BSA136</strain>
    </source>
</reference>
<dbReference type="RefSeq" id="WP_097572084.1">
    <property type="nucleotide sequence ID" value="NZ_NWQG01000017.1"/>
</dbReference>
<proteinExistence type="predicted"/>
<organism evidence="1 2">
    <name type="scientific">Mesorhizobium sanjuanii</name>
    <dbReference type="NCBI Taxonomy" id="2037900"/>
    <lineage>
        <taxon>Bacteria</taxon>
        <taxon>Pseudomonadati</taxon>
        <taxon>Pseudomonadota</taxon>
        <taxon>Alphaproteobacteria</taxon>
        <taxon>Hyphomicrobiales</taxon>
        <taxon>Phyllobacteriaceae</taxon>
        <taxon>Mesorhizobium</taxon>
    </lineage>
</organism>
<protein>
    <submittedName>
        <fullName evidence="1">Uncharacterized protein</fullName>
    </submittedName>
</protein>
<keyword evidence="2" id="KW-1185">Reference proteome</keyword>
<name>A0A2A6FLC2_9HYPH</name>
<sequence length="133" mass="14522">MTNASKIAVVGALAAVAGFAVGYYLSPKPIRIAELDNGLKKVCEYSANSLQAAVQAGWPINSFAVWDSDGRAHYHVLNQLGNVKCQFDPELTIVYLRNRGLVEINDLKTLLQNSRKAGDRRLAGYLSAELQTK</sequence>
<dbReference type="Proteomes" id="UP000219182">
    <property type="component" value="Unassembled WGS sequence"/>
</dbReference>
<comment type="caution">
    <text evidence="1">The sequence shown here is derived from an EMBL/GenBank/DDBJ whole genome shotgun (WGS) entry which is preliminary data.</text>
</comment>
<evidence type="ECO:0000313" key="1">
    <source>
        <dbReference type="EMBL" id="PDQ22441.1"/>
    </source>
</evidence>
<dbReference type="EMBL" id="NWQG01000017">
    <property type="protein sequence ID" value="PDQ22441.1"/>
    <property type="molecule type" value="Genomic_DNA"/>
</dbReference>
<gene>
    <name evidence="1" type="ORF">CN311_03950</name>
</gene>
<dbReference type="AlphaFoldDB" id="A0A2A6FLC2"/>
<accession>A0A2A6FLC2</accession>
<evidence type="ECO:0000313" key="2">
    <source>
        <dbReference type="Proteomes" id="UP000219182"/>
    </source>
</evidence>